<sequence>MNMYDWNKYIYEIQQATSKQSEQIRLLEERIAILEKQIQENSKPTVDKIEYHFDQLKIERLDGTLHIGLSPNELANIDDLGIPTMQMSNVQQYPPSTLNQNLIPTLNNFVNQQGPEMIRSLSQKYNKPIDKKLEGDMIHDILGQIPNRIAFYEKEAREKHQFTNRPELESFIVDHIKKEIYHSLQRFMETTDSEEGEAT</sequence>
<dbReference type="Pfam" id="PF10737">
    <property type="entry name" value="GerPC"/>
    <property type="match status" value="1"/>
</dbReference>
<dbReference type="Proteomes" id="UP000637359">
    <property type="component" value="Unassembled WGS sequence"/>
</dbReference>
<name>A0A923L542_9BACI</name>
<gene>
    <name evidence="1" type="ORF">H8S33_07470</name>
</gene>
<reference evidence="1" key="1">
    <citation type="submission" date="2020-08" db="EMBL/GenBank/DDBJ databases">
        <title>Genome public.</title>
        <authorList>
            <person name="Liu C."/>
            <person name="Sun Q."/>
        </authorList>
    </citation>
    <scope>NUCLEOTIDE SEQUENCE</scope>
    <source>
        <strain evidence="1">BX22</strain>
    </source>
</reference>
<keyword evidence="2" id="KW-1185">Reference proteome</keyword>
<comment type="caution">
    <text evidence="1">The sequence shown here is derived from an EMBL/GenBank/DDBJ whole genome shotgun (WGS) entry which is preliminary data.</text>
</comment>
<evidence type="ECO:0000313" key="1">
    <source>
        <dbReference type="EMBL" id="MBC5636663.1"/>
    </source>
</evidence>
<proteinExistence type="predicted"/>
<dbReference type="RefSeq" id="WP_186869361.1">
    <property type="nucleotide sequence ID" value="NZ_JACOOL010000004.1"/>
</dbReference>
<dbReference type="InterPro" id="IPR019673">
    <property type="entry name" value="Spore_germination_GerPC"/>
</dbReference>
<accession>A0A923L542</accession>
<dbReference type="EMBL" id="JACOOL010000004">
    <property type="protein sequence ID" value="MBC5636663.1"/>
    <property type="molecule type" value="Genomic_DNA"/>
</dbReference>
<organism evidence="1 2">
    <name type="scientific">Ornithinibacillus hominis</name>
    <dbReference type="NCBI Taxonomy" id="2763055"/>
    <lineage>
        <taxon>Bacteria</taxon>
        <taxon>Bacillati</taxon>
        <taxon>Bacillota</taxon>
        <taxon>Bacilli</taxon>
        <taxon>Bacillales</taxon>
        <taxon>Bacillaceae</taxon>
        <taxon>Ornithinibacillus</taxon>
    </lineage>
</organism>
<dbReference type="AlphaFoldDB" id="A0A923L542"/>
<evidence type="ECO:0000313" key="2">
    <source>
        <dbReference type="Proteomes" id="UP000637359"/>
    </source>
</evidence>
<protein>
    <submittedName>
        <fullName evidence="1">Uncharacterized protein</fullName>
    </submittedName>
</protein>